<feature type="compositionally biased region" description="Polar residues" evidence="1">
    <location>
        <begin position="164"/>
        <end position="179"/>
    </location>
</feature>
<feature type="compositionally biased region" description="Basic residues" evidence="1">
    <location>
        <begin position="182"/>
        <end position="194"/>
    </location>
</feature>
<feature type="compositionally biased region" description="Polar residues" evidence="1">
    <location>
        <begin position="237"/>
        <end position="251"/>
    </location>
</feature>
<accession>A0A0P8ZJ88</accession>
<feature type="compositionally biased region" description="Polar residues" evidence="1">
    <location>
        <begin position="265"/>
        <end position="274"/>
    </location>
</feature>
<feature type="region of interest" description="Disordered" evidence="1">
    <location>
        <begin position="521"/>
        <end position="607"/>
    </location>
</feature>
<reference evidence="2 3" key="1">
    <citation type="journal article" date="2007" name="Nature">
        <title>Evolution of genes and genomes on the Drosophila phylogeny.</title>
        <authorList>
            <consortium name="Drosophila 12 Genomes Consortium"/>
            <person name="Clark A.G."/>
            <person name="Eisen M.B."/>
            <person name="Smith D.R."/>
            <person name="Bergman C.M."/>
            <person name="Oliver B."/>
            <person name="Markow T.A."/>
            <person name="Kaufman T.C."/>
            <person name="Kellis M."/>
            <person name="Gelbart W."/>
            <person name="Iyer V.N."/>
            <person name="Pollard D.A."/>
            <person name="Sackton T.B."/>
            <person name="Larracuente A.M."/>
            <person name="Singh N.D."/>
            <person name="Abad J.P."/>
            <person name="Abt D.N."/>
            <person name="Adryan B."/>
            <person name="Aguade M."/>
            <person name="Akashi H."/>
            <person name="Anderson W.W."/>
            <person name="Aquadro C.F."/>
            <person name="Ardell D.H."/>
            <person name="Arguello R."/>
            <person name="Artieri C.G."/>
            <person name="Barbash D.A."/>
            <person name="Barker D."/>
            <person name="Barsanti P."/>
            <person name="Batterham P."/>
            <person name="Batzoglou S."/>
            <person name="Begun D."/>
            <person name="Bhutkar A."/>
            <person name="Blanco E."/>
            <person name="Bosak S.A."/>
            <person name="Bradley R.K."/>
            <person name="Brand A.D."/>
            <person name="Brent M.R."/>
            <person name="Brooks A.N."/>
            <person name="Brown R.H."/>
            <person name="Butlin R.K."/>
            <person name="Caggese C."/>
            <person name="Calvi B.R."/>
            <person name="Bernardo de Carvalho A."/>
            <person name="Caspi A."/>
            <person name="Castrezana S."/>
            <person name="Celniker S.E."/>
            <person name="Chang J.L."/>
            <person name="Chapple C."/>
            <person name="Chatterji S."/>
            <person name="Chinwalla A."/>
            <person name="Civetta A."/>
            <person name="Clifton S.W."/>
            <person name="Comeron J.M."/>
            <person name="Costello J.C."/>
            <person name="Coyne J.A."/>
            <person name="Daub J."/>
            <person name="David R.G."/>
            <person name="Delcher A.L."/>
            <person name="Delehaunty K."/>
            <person name="Do C.B."/>
            <person name="Ebling H."/>
            <person name="Edwards K."/>
            <person name="Eickbush T."/>
            <person name="Evans J.D."/>
            <person name="Filipski A."/>
            <person name="Findeiss S."/>
            <person name="Freyhult E."/>
            <person name="Fulton L."/>
            <person name="Fulton R."/>
            <person name="Garcia A.C."/>
            <person name="Gardiner A."/>
            <person name="Garfield D.A."/>
            <person name="Garvin B.E."/>
            <person name="Gibson G."/>
            <person name="Gilbert D."/>
            <person name="Gnerre S."/>
            <person name="Godfrey J."/>
            <person name="Good R."/>
            <person name="Gotea V."/>
            <person name="Gravely B."/>
            <person name="Greenberg A.J."/>
            <person name="Griffiths-Jones S."/>
            <person name="Gross S."/>
            <person name="Guigo R."/>
            <person name="Gustafson E.A."/>
            <person name="Haerty W."/>
            <person name="Hahn M.W."/>
            <person name="Halligan D.L."/>
            <person name="Halpern A.L."/>
            <person name="Halter G.M."/>
            <person name="Han M.V."/>
            <person name="Heger A."/>
            <person name="Hillier L."/>
            <person name="Hinrichs A.S."/>
            <person name="Holmes I."/>
            <person name="Hoskins R.A."/>
            <person name="Hubisz M.J."/>
            <person name="Hultmark D."/>
            <person name="Huntley M.A."/>
            <person name="Jaffe D.B."/>
            <person name="Jagadeeshan S."/>
            <person name="Jeck W.R."/>
            <person name="Johnson J."/>
            <person name="Jones C.D."/>
            <person name="Jordan W.C."/>
            <person name="Karpen G.H."/>
            <person name="Kataoka E."/>
            <person name="Keightley P.D."/>
            <person name="Kheradpour P."/>
            <person name="Kirkness E.F."/>
            <person name="Koerich L.B."/>
            <person name="Kristiansen K."/>
            <person name="Kudrna D."/>
            <person name="Kulathinal R.J."/>
            <person name="Kumar S."/>
            <person name="Kwok R."/>
            <person name="Lander E."/>
            <person name="Langley C.H."/>
            <person name="Lapoint R."/>
            <person name="Lazzaro B.P."/>
            <person name="Lee S.J."/>
            <person name="Levesque L."/>
            <person name="Li R."/>
            <person name="Lin C.F."/>
            <person name="Lin M.F."/>
            <person name="Lindblad-Toh K."/>
            <person name="Llopart A."/>
            <person name="Long M."/>
            <person name="Low L."/>
            <person name="Lozovsky E."/>
            <person name="Lu J."/>
            <person name="Luo M."/>
            <person name="Machado C.A."/>
            <person name="Makalowski W."/>
            <person name="Marzo M."/>
            <person name="Matsuda M."/>
            <person name="Matzkin L."/>
            <person name="McAllister B."/>
            <person name="McBride C.S."/>
            <person name="McKernan B."/>
            <person name="McKernan K."/>
            <person name="Mendez-Lago M."/>
            <person name="Minx P."/>
            <person name="Mollenhauer M.U."/>
            <person name="Montooth K."/>
            <person name="Mount S.M."/>
            <person name="Mu X."/>
            <person name="Myers E."/>
            <person name="Negre B."/>
            <person name="Newfeld S."/>
            <person name="Nielsen R."/>
            <person name="Noor M.A."/>
            <person name="O'Grady P."/>
            <person name="Pachter L."/>
            <person name="Papaceit M."/>
            <person name="Parisi M.J."/>
            <person name="Parisi M."/>
            <person name="Parts L."/>
            <person name="Pedersen J.S."/>
            <person name="Pesole G."/>
            <person name="Phillippy A.M."/>
            <person name="Ponting C.P."/>
            <person name="Pop M."/>
            <person name="Porcelli D."/>
            <person name="Powell J.R."/>
            <person name="Prohaska S."/>
            <person name="Pruitt K."/>
            <person name="Puig M."/>
            <person name="Quesneville H."/>
            <person name="Ram K.R."/>
            <person name="Rand D."/>
            <person name="Rasmussen M.D."/>
            <person name="Reed L.K."/>
            <person name="Reenan R."/>
            <person name="Reily A."/>
            <person name="Remington K.A."/>
            <person name="Rieger T.T."/>
            <person name="Ritchie M.G."/>
            <person name="Robin C."/>
            <person name="Rogers Y.H."/>
            <person name="Rohde C."/>
            <person name="Rozas J."/>
            <person name="Rubenfield M.J."/>
            <person name="Ruiz A."/>
            <person name="Russo S."/>
            <person name="Salzberg S.L."/>
            <person name="Sanchez-Gracia A."/>
            <person name="Saranga D.J."/>
            <person name="Sato H."/>
            <person name="Schaeffer S.W."/>
            <person name="Schatz M.C."/>
            <person name="Schlenke T."/>
            <person name="Schwartz R."/>
            <person name="Segarra C."/>
            <person name="Singh R.S."/>
            <person name="Sirot L."/>
            <person name="Sirota M."/>
            <person name="Sisneros N.B."/>
            <person name="Smith C.D."/>
            <person name="Smith T.F."/>
            <person name="Spieth J."/>
            <person name="Stage D.E."/>
            <person name="Stark A."/>
            <person name="Stephan W."/>
            <person name="Strausberg R.L."/>
            <person name="Strempel S."/>
            <person name="Sturgill D."/>
            <person name="Sutton G."/>
            <person name="Sutton G.G."/>
            <person name="Tao W."/>
            <person name="Teichmann S."/>
            <person name="Tobari Y.N."/>
            <person name="Tomimura Y."/>
            <person name="Tsolas J.M."/>
            <person name="Valente V.L."/>
            <person name="Venter E."/>
            <person name="Venter J.C."/>
            <person name="Vicario S."/>
            <person name="Vieira F.G."/>
            <person name="Vilella A.J."/>
            <person name="Villasante A."/>
            <person name="Walenz B."/>
            <person name="Wang J."/>
            <person name="Wasserman M."/>
            <person name="Watts T."/>
            <person name="Wilson D."/>
            <person name="Wilson R.K."/>
            <person name="Wing R.A."/>
            <person name="Wolfner M.F."/>
            <person name="Wong A."/>
            <person name="Wong G.K."/>
            <person name="Wu C.I."/>
            <person name="Wu G."/>
            <person name="Yamamoto D."/>
            <person name="Yang H.P."/>
            <person name="Yang S.P."/>
            <person name="Yorke J.A."/>
            <person name="Yoshida K."/>
            <person name="Zdobnov E."/>
            <person name="Zhang P."/>
            <person name="Zhang Y."/>
            <person name="Zimin A.V."/>
            <person name="Baldwin J."/>
            <person name="Abdouelleil A."/>
            <person name="Abdulkadir J."/>
            <person name="Abebe A."/>
            <person name="Abera B."/>
            <person name="Abreu J."/>
            <person name="Acer S.C."/>
            <person name="Aftuck L."/>
            <person name="Alexander A."/>
            <person name="An P."/>
            <person name="Anderson E."/>
            <person name="Anderson S."/>
            <person name="Arachi H."/>
            <person name="Azer M."/>
            <person name="Bachantsang P."/>
            <person name="Barry A."/>
            <person name="Bayul T."/>
            <person name="Berlin A."/>
            <person name="Bessette D."/>
            <person name="Bloom T."/>
            <person name="Blye J."/>
            <person name="Boguslavskiy L."/>
            <person name="Bonnet C."/>
            <person name="Boukhgalter B."/>
            <person name="Bourzgui I."/>
            <person name="Brown A."/>
            <person name="Cahill P."/>
            <person name="Channer S."/>
            <person name="Cheshatsang Y."/>
            <person name="Chuda L."/>
            <person name="Citroen M."/>
            <person name="Collymore A."/>
            <person name="Cooke P."/>
            <person name="Costello M."/>
            <person name="D'Aco K."/>
            <person name="Daza R."/>
            <person name="De Haan G."/>
            <person name="DeGray S."/>
            <person name="DeMaso C."/>
            <person name="Dhargay N."/>
            <person name="Dooley K."/>
            <person name="Dooley E."/>
            <person name="Doricent M."/>
            <person name="Dorje P."/>
            <person name="Dorjee K."/>
            <person name="Dupes A."/>
            <person name="Elong R."/>
            <person name="Falk J."/>
            <person name="Farina A."/>
            <person name="Faro S."/>
            <person name="Ferguson D."/>
            <person name="Fisher S."/>
            <person name="Foley C.D."/>
            <person name="Franke A."/>
            <person name="Friedrich D."/>
            <person name="Gadbois L."/>
            <person name="Gearin G."/>
            <person name="Gearin C.R."/>
            <person name="Giannoukos G."/>
            <person name="Goode T."/>
            <person name="Graham J."/>
            <person name="Grandbois E."/>
            <person name="Grewal S."/>
            <person name="Gyaltsen K."/>
            <person name="Hafez N."/>
            <person name="Hagos B."/>
            <person name="Hall J."/>
            <person name="Henson C."/>
            <person name="Hollinger A."/>
            <person name="Honan T."/>
            <person name="Huard M.D."/>
            <person name="Hughes L."/>
            <person name="Hurhula B."/>
            <person name="Husby M.E."/>
            <person name="Kamat A."/>
            <person name="Kanga B."/>
            <person name="Kashin S."/>
            <person name="Khazanovich D."/>
            <person name="Kisner P."/>
            <person name="Lance K."/>
            <person name="Lara M."/>
            <person name="Lee W."/>
            <person name="Lennon N."/>
            <person name="Letendre F."/>
            <person name="LeVine R."/>
            <person name="Lipovsky A."/>
            <person name="Liu X."/>
            <person name="Liu J."/>
            <person name="Liu S."/>
            <person name="Lokyitsang T."/>
            <person name="Lokyitsang Y."/>
            <person name="Lubonja R."/>
            <person name="Lui A."/>
            <person name="MacDonald P."/>
            <person name="Magnisalis V."/>
            <person name="Maru K."/>
            <person name="Matthews C."/>
            <person name="McCusker W."/>
            <person name="McDonough S."/>
            <person name="Mehta T."/>
            <person name="Meldrim J."/>
            <person name="Meneus L."/>
            <person name="Mihai O."/>
            <person name="Mihalev A."/>
            <person name="Mihova T."/>
            <person name="Mittelman R."/>
            <person name="Mlenga V."/>
            <person name="Montmayeur A."/>
            <person name="Mulrain L."/>
            <person name="Navidi A."/>
            <person name="Naylor J."/>
            <person name="Negash T."/>
            <person name="Nguyen T."/>
            <person name="Nguyen N."/>
            <person name="Nicol R."/>
            <person name="Norbu C."/>
            <person name="Norbu N."/>
            <person name="Novod N."/>
            <person name="O'Neill B."/>
            <person name="Osman S."/>
            <person name="Markiewicz E."/>
            <person name="Oyono O.L."/>
            <person name="Patti C."/>
            <person name="Phunkhang P."/>
            <person name="Pierre F."/>
            <person name="Priest M."/>
            <person name="Raghuraman S."/>
            <person name="Rege F."/>
            <person name="Reyes R."/>
            <person name="Rise C."/>
            <person name="Rogov P."/>
            <person name="Ross K."/>
            <person name="Ryan E."/>
            <person name="Settipalli S."/>
            <person name="Shea T."/>
            <person name="Sherpa N."/>
            <person name="Shi L."/>
            <person name="Shih D."/>
            <person name="Sparrow T."/>
            <person name="Spaulding J."/>
            <person name="Stalker J."/>
            <person name="Stange-Thomann N."/>
            <person name="Stavropoulos S."/>
            <person name="Stone C."/>
            <person name="Strader C."/>
            <person name="Tesfaye S."/>
            <person name="Thomson T."/>
            <person name="Thoulutsang Y."/>
            <person name="Thoulutsang D."/>
            <person name="Topham K."/>
            <person name="Topping I."/>
            <person name="Tsamla T."/>
            <person name="Vassiliev H."/>
            <person name="Vo A."/>
            <person name="Wangchuk T."/>
            <person name="Wangdi T."/>
            <person name="Weiand M."/>
            <person name="Wilkinson J."/>
            <person name="Wilson A."/>
            <person name="Yadav S."/>
            <person name="Young G."/>
            <person name="Yu Q."/>
            <person name="Zembek L."/>
            <person name="Zhong D."/>
            <person name="Zimmer A."/>
            <person name="Zwirko Z."/>
            <person name="Jaffe D.B."/>
            <person name="Alvarez P."/>
            <person name="Brockman W."/>
            <person name="Butler J."/>
            <person name="Chin C."/>
            <person name="Gnerre S."/>
            <person name="Grabherr M."/>
            <person name="Kleber M."/>
            <person name="Mauceli E."/>
            <person name="MacCallum I."/>
        </authorList>
    </citation>
    <scope>NUCLEOTIDE SEQUENCE [LARGE SCALE GENOMIC DNA]</scope>
    <source>
        <strain evidence="3">Tucson 14024-0371.13</strain>
    </source>
</reference>
<evidence type="ECO:0000313" key="2">
    <source>
        <dbReference type="EMBL" id="KPU74842.1"/>
    </source>
</evidence>
<proteinExistence type="predicted"/>
<protein>
    <submittedName>
        <fullName evidence="2">Uncharacterized protein</fullName>
    </submittedName>
</protein>
<dbReference type="AlphaFoldDB" id="A0A0P8ZJ88"/>
<feature type="compositionally biased region" description="Polar residues" evidence="1">
    <location>
        <begin position="557"/>
        <end position="571"/>
    </location>
</feature>
<feature type="compositionally biased region" description="Basic residues" evidence="1">
    <location>
        <begin position="529"/>
        <end position="538"/>
    </location>
</feature>
<feature type="region of interest" description="Disordered" evidence="1">
    <location>
        <begin position="100"/>
        <end position="125"/>
    </location>
</feature>
<feature type="region of interest" description="Disordered" evidence="1">
    <location>
        <begin position="164"/>
        <end position="313"/>
    </location>
</feature>
<dbReference type="InParanoid" id="A0A0P8ZJ88"/>
<dbReference type="OrthoDB" id="7873080at2759"/>
<name>A0A0P8ZJ88_DROAN</name>
<feature type="compositionally biased region" description="Basic residues" evidence="1">
    <location>
        <begin position="209"/>
        <end position="218"/>
    </location>
</feature>
<feature type="region of interest" description="Disordered" evidence="1">
    <location>
        <begin position="484"/>
        <end position="505"/>
    </location>
</feature>
<organism evidence="2 3">
    <name type="scientific">Drosophila ananassae</name>
    <name type="common">Fruit fly</name>
    <dbReference type="NCBI Taxonomy" id="7217"/>
    <lineage>
        <taxon>Eukaryota</taxon>
        <taxon>Metazoa</taxon>
        <taxon>Ecdysozoa</taxon>
        <taxon>Arthropoda</taxon>
        <taxon>Hexapoda</taxon>
        <taxon>Insecta</taxon>
        <taxon>Pterygota</taxon>
        <taxon>Neoptera</taxon>
        <taxon>Endopterygota</taxon>
        <taxon>Diptera</taxon>
        <taxon>Brachycera</taxon>
        <taxon>Muscomorpha</taxon>
        <taxon>Ephydroidea</taxon>
        <taxon>Drosophilidae</taxon>
        <taxon>Drosophila</taxon>
        <taxon>Sophophora</taxon>
    </lineage>
</organism>
<keyword evidence="3" id="KW-1185">Reference proteome</keyword>
<dbReference type="EMBL" id="CH902659">
    <property type="protein sequence ID" value="KPU74842.1"/>
    <property type="molecule type" value="Genomic_DNA"/>
</dbReference>
<gene>
    <name evidence="2" type="primary">Dana\GF27808</name>
    <name evidence="2" type="ORF">GF27808</name>
</gene>
<evidence type="ECO:0000313" key="3">
    <source>
        <dbReference type="Proteomes" id="UP000007801"/>
    </source>
</evidence>
<feature type="compositionally biased region" description="Polar residues" evidence="1">
    <location>
        <begin position="106"/>
        <end position="124"/>
    </location>
</feature>
<feature type="region of interest" description="Disordered" evidence="1">
    <location>
        <begin position="1"/>
        <end position="41"/>
    </location>
</feature>
<dbReference type="Proteomes" id="UP000007801">
    <property type="component" value="Unassembled WGS sequence"/>
</dbReference>
<evidence type="ECO:0000256" key="1">
    <source>
        <dbReference type="SAM" id="MobiDB-lite"/>
    </source>
</evidence>
<sequence length="651" mass="71335">MSHRHWDKPPMTSPLAPKTALRQLQRMKTPANQPQTKTPKYADTELSTKIPGDAKAATPQFSSGSPTRRIFTWISHHSPGQTATSRQLLRIATTAGIASHRHLHQSSRPGSNSAAPQQPINTKQNHLDEPPLLWQLHCRITATAHQHNAQPPGIATAVLATGTNSGDQAATSPRSSNDPPTRRIKTWTSRHRSATRTINGIQAATPHKAPAHQPRRRHLDALKTNRPPNLRRRPGSDSATQQRPANTTQNHLDPPPLLCRHRSATRTINGTQAATPHKALAHQPRGRHLDALPMDWPPNLRRRPGSNSAAQQQPINTKQNHLDEPPLLWQLHCRITATAHQYNAQTPGIATAVLATGTNSGDQAATLPRSSNNPLTQCTKIWTSRHHSATRTINGTQAATTHKALAHQPRGRHLDALPMDWPPNLRRRPGSNSAAQQQPINTKQNHLDEPPLLWQLHCRITATAHQYNAQTPGIATAVLATGTNSGDQAATSPRSSNNPQTPCTKIWTSCHRSATRTINGIQAATPHKAPAHQPRRRHLDALKTNRPPNLRRRPGSDSATQQRPANTTQNHLDPPPLLWPLDQATASRQQPRHTAKLATAHQHNAQPPGIATAVLATGTNSGDQAATSPRSSNDPLIQRRTTWIRRHCSGH</sequence>